<evidence type="ECO:0000313" key="1">
    <source>
        <dbReference type="EMBL" id="KAK1708925.1"/>
    </source>
</evidence>
<gene>
    <name evidence="1" type="ORF">BDZ83DRAFT_657401</name>
</gene>
<keyword evidence="2" id="KW-1185">Reference proteome</keyword>
<dbReference type="RefSeq" id="XP_060358443.1">
    <property type="nucleotide sequence ID" value="XM_060510957.1"/>
</dbReference>
<dbReference type="AlphaFoldDB" id="A0AAD8UBC9"/>
<evidence type="ECO:0000313" key="2">
    <source>
        <dbReference type="Proteomes" id="UP001244207"/>
    </source>
</evidence>
<comment type="caution">
    <text evidence="1">The sequence shown here is derived from an EMBL/GenBank/DDBJ whole genome shotgun (WGS) entry which is preliminary data.</text>
</comment>
<sequence>MVTKVANESVRLSDWSEALQYGGNYLDEVTTMEPPGLLEIIRKHREAGAAIELSPYVELCAKLTTSTGNEFWCTSSAQLMSRQKCDSLLLGTLVMGLLKKGLPITAEQPAEQYLGSLSLLRAALSDLQLFHSHKIRLLKQARKTGVDRILVFMKPTEAQGPQTKALKTNRMVLVSNKNTT</sequence>
<name>A0AAD8UBC9_GLOAC</name>
<dbReference type="GeneID" id="85394856"/>
<accession>A0AAD8UBC9</accession>
<dbReference type="EMBL" id="JAHMHS010000188">
    <property type="protein sequence ID" value="KAK1708925.1"/>
    <property type="molecule type" value="Genomic_DNA"/>
</dbReference>
<proteinExistence type="predicted"/>
<protein>
    <submittedName>
        <fullName evidence="1">Uncharacterized protein</fullName>
    </submittedName>
</protein>
<organism evidence="1 2">
    <name type="scientific">Glomerella acutata</name>
    <name type="common">Colletotrichum acutatum</name>
    <dbReference type="NCBI Taxonomy" id="27357"/>
    <lineage>
        <taxon>Eukaryota</taxon>
        <taxon>Fungi</taxon>
        <taxon>Dikarya</taxon>
        <taxon>Ascomycota</taxon>
        <taxon>Pezizomycotina</taxon>
        <taxon>Sordariomycetes</taxon>
        <taxon>Hypocreomycetidae</taxon>
        <taxon>Glomerellales</taxon>
        <taxon>Glomerellaceae</taxon>
        <taxon>Colletotrichum</taxon>
        <taxon>Colletotrichum acutatum species complex</taxon>
    </lineage>
</organism>
<dbReference type="Proteomes" id="UP001244207">
    <property type="component" value="Unassembled WGS sequence"/>
</dbReference>
<reference evidence="1" key="1">
    <citation type="submission" date="2021-12" db="EMBL/GenBank/DDBJ databases">
        <title>Comparative genomics, transcriptomics and evolutionary studies reveal genomic signatures of adaptation to plant cell wall in hemibiotrophic fungi.</title>
        <authorList>
            <consortium name="DOE Joint Genome Institute"/>
            <person name="Baroncelli R."/>
            <person name="Diaz J.F."/>
            <person name="Benocci T."/>
            <person name="Peng M."/>
            <person name="Battaglia E."/>
            <person name="Haridas S."/>
            <person name="Andreopoulos W."/>
            <person name="Labutti K."/>
            <person name="Pangilinan J."/>
            <person name="Floch G.L."/>
            <person name="Makela M.R."/>
            <person name="Henrissat B."/>
            <person name="Grigoriev I.V."/>
            <person name="Crouch J.A."/>
            <person name="De Vries R.P."/>
            <person name="Sukno S.A."/>
            <person name="Thon M.R."/>
        </authorList>
    </citation>
    <scope>NUCLEOTIDE SEQUENCE</scope>
    <source>
        <strain evidence="1">CBS 112980</strain>
    </source>
</reference>